<dbReference type="SUPFAM" id="SSF53335">
    <property type="entry name" value="S-adenosyl-L-methionine-dependent methyltransferases"/>
    <property type="match status" value="1"/>
</dbReference>
<dbReference type="OrthoDB" id="1853779at2"/>
<dbReference type="InterPro" id="IPR019734">
    <property type="entry name" value="TPR_rpt"/>
</dbReference>
<dbReference type="SMART" id="SM00028">
    <property type="entry name" value="TPR"/>
    <property type="match status" value="2"/>
</dbReference>
<protein>
    <submittedName>
        <fullName evidence="4">Tetratricopeptide repeat protein</fullName>
    </submittedName>
</protein>
<dbReference type="InterPro" id="IPR029063">
    <property type="entry name" value="SAM-dependent_MTases_sf"/>
</dbReference>
<gene>
    <name evidence="4" type="ORF">C7441_110212</name>
</gene>
<dbReference type="SUPFAM" id="SSF48452">
    <property type="entry name" value="TPR-like"/>
    <property type="match status" value="1"/>
</dbReference>
<comment type="caution">
    <text evidence="4">The sequence shown here is derived from an EMBL/GenBank/DDBJ whole genome shotgun (WGS) entry which is preliminary data.</text>
</comment>
<sequence>MSQQSGQKRASATIYVQQAKLEEAAGQFSKAIELYSAAIDLKGEASPAWWHARLAQAFILVGDHQKARKAYTEAIKIDPSNDAWQTATRELERWGHTGGGSIEASAGYYDDIYEKSASYRKDGEDTSYRQMWERIVDLLTTNGSRSILDIGCGPGQFAAFLAKRFKCEYLGMDFSSVAVRQATERKLPFTFAQGNALTTSLVESVAYDTVICTEVLEHVDKDLELISWVRSGTFCIFSVPSFYAFGHVRYFKTSETVTERYGPSFDGFSVEKFVLPSTESIFLFHGIKTS</sequence>
<dbReference type="Pfam" id="PF13424">
    <property type="entry name" value="TPR_12"/>
    <property type="match status" value="1"/>
</dbReference>
<evidence type="ECO:0000313" key="4">
    <source>
        <dbReference type="EMBL" id="PWJ81675.1"/>
    </source>
</evidence>
<evidence type="ECO:0000256" key="2">
    <source>
        <dbReference type="PROSITE-ProRule" id="PRU00339"/>
    </source>
</evidence>
<accession>A0A316CMK8</accession>
<organism evidence="4 5">
    <name type="scientific">Pseudaminobacter salicylatoxidans</name>
    <dbReference type="NCBI Taxonomy" id="93369"/>
    <lineage>
        <taxon>Bacteria</taxon>
        <taxon>Pseudomonadati</taxon>
        <taxon>Pseudomonadota</taxon>
        <taxon>Alphaproteobacteria</taxon>
        <taxon>Hyphomicrobiales</taxon>
        <taxon>Phyllobacteriaceae</taxon>
        <taxon>Pseudaminobacter</taxon>
    </lineage>
</organism>
<keyword evidence="2" id="KW-0802">TPR repeat</keyword>
<evidence type="ECO:0000259" key="3">
    <source>
        <dbReference type="Pfam" id="PF13649"/>
    </source>
</evidence>
<dbReference type="RefSeq" id="WP_109613625.1">
    <property type="nucleotide sequence ID" value="NZ_QGGG01000010.1"/>
</dbReference>
<dbReference type="InterPro" id="IPR041698">
    <property type="entry name" value="Methyltransf_25"/>
</dbReference>
<dbReference type="AlphaFoldDB" id="A0A316CMK8"/>
<reference evidence="4 5" key="1">
    <citation type="submission" date="2018-05" db="EMBL/GenBank/DDBJ databases">
        <title>Genomic Encyclopedia of Type Strains, Phase IV (KMG-IV): sequencing the most valuable type-strain genomes for metagenomic binning, comparative biology and taxonomic classification.</title>
        <authorList>
            <person name="Goeker M."/>
        </authorList>
    </citation>
    <scope>NUCLEOTIDE SEQUENCE [LARGE SCALE GENOMIC DNA]</scope>
    <source>
        <strain evidence="4 5">DSM 6986</strain>
    </source>
</reference>
<dbReference type="Gene3D" id="1.25.40.10">
    <property type="entry name" value="Tetratricopeptide repeat domain"/>
    <property type="match status" value="1"/>
</dbReference>
<dbReference type="Gene3D" id="3.40.50.150">
    <property type="entry name" value="Vaccinia Virus protein VP39"/>
    <property type="match status" value="1"/>
</dbReference>
<keyword evidence="1" id="KW-0808">Transferase</keyword>
<dbReference type="GO" id="GO:0016740">
    <property type="term" value="F:transferase activity"/>
    <property type="evidence" value="ECO:0007669"/>
    <property type="project" value="UniProtKB-KW"/>
</dbReference>
<keyword evidence="5" id="KW-1185">Reference proteome</keyword>
<dbReference type="PANTHER" id="PTHR43861:SF6">
    <property type="entry name" value="METHYLTRANSFERASE TYPE 11"/>
    <property type="match status" value="1"/>
</dbReference>
<evidence type="ECO:0000313" key="5">
    <source>
        <dbReference type="Proteomes" id="UP000245396"/>
    </source>
</evidence>
<dbReference type="EMBL" id="QGGG01000010">
    <property type="protein sequence ID" value="PWJ81675.1"/>
    <property type="molecule type" value="Genomic_DNA"/>
</dbReference>
<dbReference type="Proteomes" id="UP000245396">
    <property type="component" value="Unassembled WGS sequence"/>
</dbReference>
<evidence type="ECO:0000256" key="1">
    <source>
        <dbReference type="ARBA" id="ARBA00022679"/>
    </source>
</evidence>
<proteinExistence type="predicted"/>
<dbReference type="Pfam" id="PF13649">
    <property type="entry name" value="Methyltransf_25"/>
    <property type="match status" value="1"/>
</dbReference>
<feature type="repeat" description="TPR" evidence="2">
    <location>
        <begin position="12"/>
        <end position="45"/>
    </location>
</feature>
<dbReference type="PROSITE" id="PS50005">
    <property type="entry name" value="TPR"/>
    <property type="match status" value="2"/>
</dbReference>
<dbReference type="PANTHER" id="PTHR43861">
    <property type="entry name" value="TRANS-ACONITATE 2-METHYLTRANSFERASE-RELATED"/>
    <property type="match status" value="1"/>
</dbReference>
<feature type="domain" description="Methyltransferase" evidence="3">
    <location>
        <begin position="147"/>
        <end position="222"/>
    </location>
</feature>
<dbReference type="InterPro" id="IPR011990">
    <property type="entry name" value="TPR-like_helical_dom_sf"/>
</dbReference>
<feature type="repeat" description="TPR" evidence="2">
    <location>
        <begin position="48"/>
        <end position="81"/>
    </location>
</feature>
<name>A0A316CMK8_PSESE</name>
<dbReference type="CDD" id="cd02440">
    <property type="entry name" value="AdoMet_MTases"/>
    <property type="match status" value="1"/>
</dbReference>